<dbReference type="PANTHER" id="PTHR10039">
    <property type="entry name" value="AMELOGENIN"/>
    <property type="match status" value="1"/>
</dbReference>
<proteinExistence type="predicted"/>
<dbReference type="Gene3D" id="1.25.40.20">
    <property type="entry name" value="Ankyrin repeat-containing domain"/>
    <property type="match status" value="1"/>
</dbReference>
<dbReference type="Pfam" id="PF24883">
    <property type="entry name" value="NPHP3_N"/>
    <property type="match status" value="1"/>
</dbReference>
<dbReference type="SUPFAM" id="SSF53474">
    <property type="entry name" value="alpha/beta-Hydrolases"/>
    <property type="match status" value="1"/>
</dbReference>
<dbReference type="Proteomes" id="UP000698800">
    <property type="component" value="Unassembled WGS sequence"/>
</dbReference>
<dbReference type="PANTHER" id="PTHR10039:SF5">
    <property type="entry name" value="NACHT DOMAIN-CONTAINING PROTEIN"/>
    <property type="match status" value="1"/>
</dbReference>
<gene>
    <name evidence="3" type="ORF">FGG08_005702</name>
</gene>
<evidence type="ECO:0000313" key="3">
    <source>
        <dbReference type="EMBL" id="KAH0537484.1"/>
    </source>
</evidence>
<dbReference type="AlphaFoldDB" id="A0A9P8I4Y2"/>
<dbReference type="SUPFAM" id="SSF48403">
    <property type="entry name" value="Ankyrin repeat"/>
    <property type="match status" value="1"/>
</dbReference>
<dbReference type="Gene3D" id="3.40.50.300">
    <property type="entry name" value="P-loop containing nucleotide triphosphate hydrolases"/>
    <property type="match status" value="1"/>
</dbReference>
<dbReference type="InterPro" id="IPR027417">
    <property type="entry name" value="P-loop_NTPase"/>
</dbReference>
<protein>
    <recommendedName>
        <fullName evidence="2">Nephrocystin 3-like N-terminal domain-containing protein</fullName>
    </recommendedName>
</protein>
<evidence type="ECO:0000256" key="1">
    <source>
        <dbReference type="ARBA" id="ARBA00022737"/>
    </source>
</evidence>
<dbReference type="InterPro" id="IPR029058">
    <property type="entry name" value="AB_hydrolase_fold"/>
</dbReference>
<dbReference type="SUPFAM" id="SSF52540">
    <property type="entry name" value="P-loop containing nucleoside triphosphate hydrolases"/>
    <property type="match status" value="1"/>
</dbReference>
<reference evidence="3" key="1">
    <citation type="submission" date="2021-03" db="EMBL/GenBank/DDBJ databases">
        <title>Comparative genomics and phylogenomic investigation of the class Geoglossomycetes provide insights into ecological specialization and systematics.</title>
        <authorList>
            <person name="Melie T."/>
            <person name="Pirro S."/>
            <person name="Miller A.N."/>
            <person name="Quandt A."/>
        </authorList>
    </citation>
    <scope>NUCLEOTIDE SEQUENCE</scope>
    <source>
        <strain evidence="3">GBOQ0MN5Z8</strain>
    </source>
</reference>
<accession>A0A9P8I4Y2</accession>
<keyword evidence="1" id="KW-0677">Repeat</keyword>
<dbReference type="EMBL" id="JAGHQL010000143">
    <property type="protein sequence ID" value="KAH0537484.1"/>
    <property type="molecule type" value="Genomic_DNA"/>
</dbReference>
<dbReference type="Gene3D" id="3.40.50.1820">
    <property type="entry name" value="alpha/beta hydrolase"/>
    <property type="match status" value="1"/>
</dbReference>
<dbReference type="OrthoDB" id="194358at2759"/>
<sequence>MSNEQTNPRKRKREHREYGLMEIGLNTEEGSGKDLSNGIDIIFIHGLGSHRTKAWSATARASSSSTEADPIPYQPEDIIWVRDFLAADLKPELRDWARLYLYGYNSSWMLDAPTVDVHSLAQNLLDTIEAKRRQEECTKSRRVIFVAHSHGGLLVKEALVIDASPRGSGSIASRTDAILFFGTPHRGSNLANFGRIVSAILSIWGSDASVLGSLTPGHESLWNLHEHFTAVLEQRLVTASKGPIRVINFYEELKTSIIGAGAGIGISRIVVDKQSATFQFSHCENHPLQRDHKQLNKFDQRDTDYYKVLAALTACIEESLRLHLGNPVQLSYPEDTKIACLQSLSFGNIDSRRHNIVSAHQNTCGWLFATPQFQQWQNRDDLKSYNGVLWIKGKPGAGKSTLMKHALLHYQKSFPTHAIAAYFFNARGDALEKSPLGMFRSLLFQLLEQNPRSCDRFIPLFLDKLKKHGRDWMWHQGELKSFLLEMVRYQPQPMFLFVDALDECDESEVRDVVSFLERLSSAAIGSEASLNICLSSRHYPAISMGKMLELVVEKQKEHDRDIATYVEDRLRMRDEHIESELLQKAAGVFMWIILVTEMLNQAFDEGRITAMRKKLREVPGDLDEVFRTLLEKDNPYKHETILMLQWVLFAERLLKPEELYFAVLAGTEPENLGPWDLLEVTNQTIERFITTSSRGLIEVREGYSKTVQFIHESVNDFLLRNKRLQTLDSTLAPHVIGASHDRLVDCCLSYIEMGGLEPLMGVKVDKGELARNNPFLEYASAHIFHHAEQAHVGCITQHALFQRLQHEHKVFERLKGFHDVFKVPERKYGVETDLLYVMSLHHYQGLVQAILLEPNVDVNAQGGYYGNALQAAATASDGFVGAKEVVRMLLDAGAEVNAQGGYYGNALQAAAATAAASDGFVGAKEV</sequence>
<dbReference type="InterPro" id="IPR036770">
    <property type="entry name" value="Ankyrin_rpt-contain_sf"/>
</dbReference>
<feature type="domain" description="Nephrocystin 3-like N-terminal" evidence="2">
    <location>
        <begin position="362"/>
        <end position="537"/>
    </location>
</feature>
<evidence type="ECO:0000313" key="4">
    <source>
        <dbReference type="Proteomes" id="UP000698800"/>
    </source>
</evidence>
<dbReference type="InterPro" id="IPR056884">
    <property type="entry name" value="NPHP3-like_N"/>
</dbReference>
<evidence type="ECO:0000259" key="2">
    <source>
        <dbReference type="Pfam" id="PF24883"/>
    </source>
</evidence>
<keyword evidence="4" id="KW-1185">Reference proteome</keyword>
<name>A0A9P8I4Y2_9PEZI</name>
<organism evidence="3 4">
    <name type="scientific">Glutinoglossum americanum</name>
    <dbReference type="NCBI Taxonomy" id="1670608"/>
    <lineage>
        <taxon>Eukaryota</taxon>
        <taxon>Fungi</taxon>
        <taxon>Dikarya</taxon>
        <taxon>Ascomycota</taxon>
        <taxon>Pezizomycotina</taxon>
        <taxon>Geoglossomycetes</taxon>
        <taxon>Geoglossales</taxon>
        <taxon>Geoglossaceae</taxon>
        <taxon>Glutinoglossum</taxon>
    </lineage>
</organism>
<feature type="non-terminal residue" evidence="3">
    <location>
        <position position="1"/>
    </location>
</feature>
<comment type="caution">
    <text evidence="3">The sequence shown here is derived from an EMBL/GenBank/DDBJ whole genome shotgun (WGS) entry which is preliminary data.</text>
</comment>